<organism evidence="1 2">
    <name type="scientific">Roseburia amylophila</name>
    <dbReference type="NCBI Taxonomy" id="2981794"/>
    <lineage>
        <taxon>Bacteria</taxon>
        <taxon>Bacillati</taxon>
        <taxon>Bacillota</taxon>
        <taxon>Clostridia</taxon>
        <taxon>Lachnospirales</taxon>
        <taxon>Lachnospiraceae</taxon>
        <taxon>Roseburia</taxon>
    </lineage>
</organism>
<reference evidence="1 2" key="1">
    <citation type="journal article" date="2021" name="ISME Commun">
        <title>Automated analysis of genomic sequences facilitates high-throughput and comprehensive description of bacteria.</title>
        <authorList>
            <person name="Hitch T.C.A."/>
        </authorList>
    </citation>
    <scope>NUCLEOTIDE SEQUENCE [LARGE SCALE GENOMIC DNA]</scope>
    <source>
        <strain evidence="1 2">Sanger_19</strain>
    </source>
</reference>
<dbReference type="EMBL" id="JAOQKI010000023">
    <property type="protein sequence ID" value="MCU6718043.1"/>
    <property type="molecule type" value="Genomic_DNA"/>
</dbReference>
<protein>
    <recommendedName>
        <fullName evidence="3">HEAT repeat domain-containing protein</fullName>
    </recommendedName>
</protein>
<sequence>MQNSKAYDCLIKQLNANGSEKMDGYYPEVMEEIYDWEREEVEDIIWDAFFNKNEIELAQFFPKLKKYDGIKALKESPYLLQIPSEASVEIGKILYEATGDEGYLDIIKKNIDASPETISFVSILSYCKPCQRLYNILVDIYINNSNKVNRSTAVMGILYNKGIIKDRSSIKESNDVISLRKKFKSEDSIERQKIIEKFENGELNNGYI</sequence>
<proteinExistence type="predicted"/>
<accession>A0ABT2SG52</accession>
<gene>
    <name evidence="1" type="ORF">OCV43_12320</name>
</gene>
<evidence type="ECO:0008006" key="3">
    <source>
        <dbReference type="Google" id="ProtNLM"/>
    </source>
</evidence>
<dbReference type="RefSeq" id="WP_118087635.1">
    <property type="nucleotide sequence ID" value="NZ_JAOQKI010000023.1"/>
</dbReference>
<evidence type="ECO:0000313" key="1">
    <source>
        <dbReference type="EMBL" id="MCU6718043.1"/>
    </source>
</evidence>
<evidence type="ECO:0000313" key="2">
    <source>
        <dbReference type="Proteomes" id="UP001209666"/>
    </source>
</evidence>
<dbReference type="Proteomes" id="UP001209666">
    <property type="component" value="Unassembled WGS sequence"/>
</dbReference>
<comment type="caution">
    <text evidence="1">The sequence shown here is derived from an EMBL/GenBank/DDBJ whole genome shotgun (WGS) entry which is preliminary data.</text>
</comment>
<keyword evidence="2" id="KW-1185">Reference proteome</keyword>
<name>A0ABT2SG52_9FIRM</name>